<evidence type="ECO:0000256" key="1">
    <source>
        <dbReference type="SAM" id="MobiDB-lite"/>
    </source>
</evidence>
<dbReference type="AlphaFoldDB" id="A0A8J5YPC7"/>
<name>A0A8J5YPC7_9ROSI</name>
<accession>A0A8J5YPC7</accession>
<keyword evidence="3" id="KW-1185">Reference proteome</keyword>
<feature type="region of interest" description="Disordered" evidence="1">
    <location>
        <begin position="27"/>
        <end position="88"/>
    </location>
</feature>
<evidence type="ECO:0000313" key="3">
    <source>
        <dbReference type="Proteomes" id="UP000701853"/>
    </source>
</evidence>
<dbReference type="EMBL" id="JAHUZN010000006">
    <property type="protein sequence ID" value="KAG8489959.1"/>
    <property type="molecule type" value="Genomic_DNA"/>
</dbReference>
<protein>
    <submittedName>
        <fullName evidence="2">Uncharacterized protein</fullName>
    </submittedName>
</protein>
<proteinExistence type="predicted"/>
<feature type="compositionally biased region" description="Basic residues" evidence="1">
    <location>
        <begin position="34"/>
        <end position="44"/>
    </location>
</feature>
<evidence type="ECO:0000313" key="2">
    <source>
        <dbReference type="EMBL" id="KAG8489959.1"/>
    </source>
</evidence>
<dbReference type="PANTHER" id="PTHR35099:SF10">
    <property type="entry name" value="BZIP DOMAIN-CONTAINING PROTEIN"/>
    <property type="match status" value="1"/>
</dbReference>
<dbReference type="Proteomes" id="UP000701853">
    <property type="component" value="Chromosome 6"/>
</dbReference>
<sequence length="119" mass="13067">MSEEEWVKEALTDSMLAAKVLLSLYQASSPPPRARQRRSKQSLKKKSEPARASPTTPLSWSGGISISGGGSADRSEESSRPPLKPIDNARSKDFNVILPFFPGHRTGFHLQTALTEMPF</sequence>
<gene>
    <name evidence="2" type="ORF">CXB51_015531</name>
</gene>
<comment type="caution">
    <text evidence="2">The sequence shown here is derived from an EMBL/GenBank/DDBJ whole genome shotgun (WGS) entry which is preliminary data.</text>
</comment>
<dbReference type="PANTHER" id="PTHR35099">
    <property type="entry name" value="OS02G0182700 PROTEIN"/>
    <property type="match status" value="1"/>
</dbReference>
<reference evidence="2 3" key="1">
    <citation type="journal article" date="2021" name="bioRxiv">
        <title>The Gossypium anomalum genome as a resource for cotton improvement and evolutionary analysis of hybrid incompatibility.</title>
        <authorList>
            <person name="Grover C.E."/>
            <person name="Yuan D."/>
            <person name="Arick M.A."/>
            <person name="Miller E.R."/>
            <person name="Hu G."/>
            <person name="Peterson D.G."/>
            <person name="Wendel J.F."/>
            <person name="Udall J.A."/>
        </authorList>
    </citation>
    <scope>NUCLEOTIDE SEQUENCE [LARGE SCALE GENOMIC DNA]</scope>
    <source>
        <strain evidence="2">JFW-Udall</strain>
        <tissue evidence="2">Leaf</tissue>
    </source>
</reference>
<dbReference type="OrthoDB" id="1724644at2759"/>
<organism evidence="2 3">
    <name type="scientific">Gossypium anomalum</name>
    <dbReference type="NCBI Taxonomy" id="47600"/>
    <lineage>
        <taxon>Eukaryota</taxon>
        <taxon>Viridiplantae</taxon>
        <taxon>Streptophyta</taxon>
        <taxon>Embryophyta</taxon>
        <taxon>Tracheophyta</taxon>
        <taxon>Spermatophyta</taxon>
        <taxon>Magnoliopsida</taxon>
        <taxon>eudicotyledons</taxon>
        <taxon>Gunneridae</taxon>
        <taxon>Pentapetalae</taxon>
        <taxon>rosids</taxon>
        <taxon>malvids</taxon>
        <taxon>Malvales</taxon>
        <taxon>Malvaceae</taxon>
        <taxon>Malvoideae</taxon>
        <taxon>Gossypium</taxon>
    </lineage>
</organism>